<sequence>MDRTQTKSQAHLRSRLSAFGTVTHRIYRFYADGFRSMTVGRKLWLLIIIKLFILFFIFKLFFFPDILSRDYDTDAQRAEAVRESLLNR</sequence>
<dbReference type="GeneID" id="82525514"/>
<evidence type="ECO:0000256" key="1">
    <source>
        <dbReference type="SAM" id="Phobius"/>
    </source>
</evidence>
<reference evidence="3" key="1">
    <citation type="submission" date="2018-02" db="EMBL/GenBank/DDBJ databases">
        <authorList>
            <person name="Clavel T."/>
            <person name="Strowig T."/>
        </authorList>
    </citation>
    <scope>NUCLEOTIDE SEQUENCE [LARGE SCALE GENOMIC DNA]</scope>
    <source>
        <strain evidence="3">DSM 103720</strain>
    </source>
</reference>
<protein>
    <submittedName>
        <fullName evidence="2">DUF4492 domain-containing protein</fullName>
    </submittedName>
</protein>
<dbReference type="Proteomes" id="UP000244905">
    <property type="component" value="Unassembled WGS sequence"/>
</dbReference>
<dbReference type="AlphaFoldDB" id="A0A2V1IKZ8"/>
<keyword evidence="3" id="KW-1185">Reference proteome</keyword>
<gene>
    <name evidence="2" type="ORF">C5O23_03995</name>
</gene>
<dbReference type="Pfam" id="PF14899">
    <property type="entry name" value="DUF4492"/>
    <property type="match status" value="1"/>
</dbReference>
<evidence type="ECO:0000313" key="3">
    <source>
        <dbReference type="Proteomes" id="UP000244905"/>
    </source>
</evidence>
<accession>A0A2V1IKZ8</accession>
<keyword evidence="1" id="KW-1133">Transmembrane helix</keyword>
<comment type="caution">
    <text evidence="2">The sequence shown here is derived from an EMBL/GenBank/DDBJ whole genome shotgun (WGS) entry which is preliminary data.</text>
</comment>
<dbReference type="InterPro" id="IPR027853">
    <property type="entry name" value="DUF4492"/>
</dbReference>
<feature type="transmembrane region" description="Helical" evidence="1">
    <location>
        <begin position="43"/>
        <end position="63"/>
    </location>
</feature>
<dbReference type="EMBL" id="PUEC01000006">
    <property type="protein sequence ID" value="PWB03318.1"/>
    <property type="molecule type" value="Genomic_DNA"/>
</dbReference>
<name>A0A2V1IKZ8_9BACT</name>
<proteinExistence type="predicted"/>
<keyword evidence="1" id="KW-0472">Membrane</keyword>
<evidence type="ECO:0000313" key="2">
    <source>
        <dbReference type="EMBL" id="PWB03318.1"/>
    </source>
</evidence>
<keyword evidence="1" id="KW-0812">Transmembrane</keyword>
<organism evidence="2 3">
    <name type="scientific">Duncaniella muris</name>
    <dbReference type="NCBI Taxonomy" id="2094150"/>
    <lineage>
        <taxon>Bacteria</taxon>
        <taxon>Pseudomonadati</taxon>
        <taxon>Bacteroidota</taxon>
        <taxon>Bacteroidia</taxon>
        <taxon>Bacteroidales</taxon>
        <taxon>Muribaculaceae</taxon>
        <taxon>Duncaniella</taxon>
    </lineage>
</organism>
<dbReference type="RefSeq" id="WP_107031677.1">
    <property type="nucleotide sequence ID" value="NZ_CAJSYL010000007.1"/>
</dbReference>